<accession>A0AA97FAA3</accession>
<dbReference type="InterPro" id="IPR052200">
    <property type="entry name" value="Protoporphyrinogen_IX_DH"/>
</dbReference>
<dbReference type="GO" id="GO:0006783">
    <property type="term" value="P:heme biosynthetic process"/>
    <property type="evidence" value="ECO:0007669"/>
    <property type="project" value="TreeGrafter"/>
</dbReference>
<dbReference type="AlphaFoldDB" id="A0AA97FAA3"/>
<dbReference type="GeneID" id="85229073"/>
<protein>
    <recommendedName>
        <fullName evidence="1">Flavodoxin-like domain-containing protein</fullName>
    </recommendedName>
</protein>
<dbReference type="PANTHER" id="PTHR38030:SF2">
    <property type="entry name" value="PROTOPORPHYRINOGEN IX DEHYDROGENASE [QUINONE]"/>
    <property type="match status" value="1"/>
</dbReference>
<dbReference type="PROSITE" id="PS50902">
    <property type="entry name" value="FLAVODOXIN_LIKE"/>
    <property type="match status" value="1"/>
</dbReference>
<dbReference type="Proteomes" id="UP001301797">
    <property type="component" value="Chromosome"/>
</dbReference>
<organism evidence="2 3">
    <name type="scientific">Methanochimaera problematica</name>
    <dbReference type="NCBI Taxonomy" id="2609417"/>
    <lineage>
        <taxon>Archaea</taxon>
        <taxon>Methanobacteriati</taxon>
        <taxon>Methanobacteriota</taxon>
        <taxon>Stenosarchaea group</taxon>
        <taxon>Methanomicrobia</taxon>
        <taxon>Methanomicrobiales</taxon>
        <taxon>Methanomicrobiaceae</taxon>
        <taxon>Methanochimaera</taxon>
    </lineage>
</organism>
<evidence type="ECO:0000259" key="1">
    <source>
        <dbReference type="PROSITE" id="PS50902"/>
    </source>
</evidence>
<dbReference type="Pfam" id="PF12724">
    <property type="entry name" value="Flavodoxin_5"/>
    <property type="match status" value="1"/>
</dbReference>
<feature type="domain" description="Flavodoxin-like" evidence="1">
    <location>
        <begin position="5"/>
        <end position="162"/>
    </location>
</feature>
<dbReference type="InterPro" id="IPR026816">
    <property type="entry name" value="Flavodoxin_dom"/>
</dbReference>
<dbReference type="GO" id="GO:0070819">
    <property type="term" value="F:menaquinone-dependent protoporphyrinogen oxidase activity"/>
    <property type="evidence" value="ECO:0007669"/>
    <property type="project" value="TreeGrafter"/>
</dbReference>
<keyword evidence="3" id="KW-1185">Reference proteome</keyword>
<dbReference type="SUPFAM" id="SSF52218">
    <property type="entry name" value="Flavoproteins"/>
    <property type="match status" value="1"/>
</dbReference>
<name>A0AA97FAA3_9EURY</name>
<proteinExistence type="predicted"/>
<dbReference type="InterPro" id="IPR008254">
    <property type="entry name" value="Flavodoxin/NO_synth"/>
</dbReference>
<evidence type="ECO:0000313" key="3">
    <source>
        <dbReference type="Proteomes" id="UP001301797"/>
    </source>
</evidence>
<reference evidence="2 3" key="1">
    <citation type="submission" date="2019-09" db="EMBL/GenBank/DDBJ databases">
        <title>The complete genome of Methanoplanus sp. FWC-SCC4.</title>
        <authorList>
            <person name="Chen S.-C."/>
            <person name="Zhou Y.-Z."/>
            <person name="Lai M.-C."/>
        </authorList>
    </citation>
    <scope>NUCLEOTIDE SEQUENCE [LARGE SCALE GENOMIC DNA]</scope>
    <source>
        <strain evidence="2 3">FWC-SCC4</strain>
    </source>
</reference>
<dbReference type="KEGG" id="mefw:F1737_02850"/>
<dbReference type="CDD" id="cd00133">
    <property type="entry name" value="PTS_IIB"/>
    <property type="match status" value="1"/>
</dbReference>
<dbReference type="GO" id="GO:0010181">
    <property type="term" value="F:FMN binding"/>
    <property type="evidence" value="ECO:0007669"/>
    <property type="project" value="InterPro"/>
</dbReference>
<dbReference type="Gene3D" id="3.40.50.360">
    <property type="match status" value="1"/>
</dbReference>
<dbReference type="EMBL" id="CP043875">
    <property type="protein sequence ID" value="WOF15700.1"/>
    <property type="molecule type" value="Genomic_DNA"/>
</dbReference>
<sequence>MIKKILIAYATRYGSTTKIAETIQNKLSELGYETKTANILDIDSIESYDAIIVGSPLNMGKWLPEAKEFMQFRKNELNKVPVIAFTTGITLKNPTEHNILKAKFATDEILPYVQPKETGFFAGNLNSNELNENDKQIIILAKPETGDFRDFSKVENWTKTIAEKYFNH</sequence>
<evidence type="ECO:0000313" key="2">
    <source>
        <dbReference type="EMBL" id="WOF15700.1"/>
    </source>
</evidence>
<gene>
    <name evidence="2" type="ORF">F1737_02850</name>
</gene>
<dbReference type="PANTHER" id="PTHR38030">
    <property type="entry name" value="PROTOPORPHYRINOGEN IX DEHYDROGENASE [MENAQUINONE]"/>
    <property type="match status" value="1"/>
</dbReference>
<dbReference type="RefSeq" id="WP_317137274.1">
    <property type="nucleotide sequence ID" value="NZ_CP043875.1"/>
</dbReference>
<dbReference type="InterPro" id="IPR029039">
    <property type="entry name" value="Flavoprotein-like_sf"/>
</dbReference>